<evidence type="ECO:0000256" key="7">
    <source>
        <dbReference type="ARBA" id="ARBA00022989"/>
    </source>
</evidence>
<evidence type="ECO:0008006" key="17">
    <source>
        <dbReference type="Google" id="ProtNLM"/>
    </source>
</evidence>
<evidence type="ECO:0000256" key="8">
    <source>
        <dbReference type="ARBA" id="ARBA00023002"/>
    </source>
</evidence>
<organism evidence="15 16">
    <name type="scientific">Aspergillus versicolor CBS 583.65</name>
    <dbReference type="NCBI Taxonomy" id="1036611"/>
    <lineage>
        <taxon>Eukaryota</taxon>
        <taxon>Fungi</taxon>
        <taxon>Dikarya</taxon>
        <taxon>Ascomycota</taxon>
        <taxon>Pezizomycotina</taxon>
        <taxon>Eurotiomycetes</taxon>
        <taxon>Eurotiomycetidae</taxon>
        <taxon>Eurotiales</taxon>
        <taxon>Aspergillaceae</taxon>
        <taxon>Aspergillus</taxon>
        <taxon>Aspergillus subgen. Nidulantes</taxon>
    </lineage>
</organism>
<evidence type="ECO:0000256" key="9">
    <source>
        <dbReference type="ARBA" id="ARBA00023004"/>
    </source>
</evidence>
<dbReference type="InterPro" id="IPR001128">
    <property type="entry name" value="Cyt_P450"/>
</dbReference>
<dbReference type="GO" id="GO:0016705">
    <property type="term" value="F:oxidoreductase activity, acting on paired donors, with incorporation or reduction of molecular oxygen"/>
    <property type="evidence" value="ECO:0007669"/>
    <property type="project" value="InterPro"/>
</dbReference>
<dbReference type="PRINTS" id="PR00465">
    <property type="entry name" value="EP450IV"/>
</dbReference>
<dbReference type="GeneID" id="63730733"/>
<dbReference type="OrthoDB" id="1844152at2759"/>
<dbReference type="Gene3D" id="1.10.630.10">
    <property type="entry name" value="Cytochrome P450"/>
    <property type="match status" value="1"/>
</dbReference>
<feature type="transmembrane region" description="Helical" evidence="14">
    <location>
        <begin position="14"/>
        <end position="33"/>
    </location>
</feature>
<sequence>MALAALISGADGPLLYPVILVLAGTLTLIFSLATSGPKLHSSFPIAGLESGWFGRLEKARRSWLHRSKEIVNEGLTKFPGCFQVVTASGPKLVLPGEFADEIRNNPHLSFQQAVSKEFFGTLPGFEPFGTHGAAEIGVEIVRGRLTQSLNFITEALAQETAAALKALCGQPKEWTEIQYKDMLRQLVAQVSARIFIGPELSSNKDWLDVSVNYATQAFCAAEALRRWHPALRPFVHWVLPECRKLRSELTRARQILAPVVRKRQEQNRLAREAGGDFSSKVADTVGWMDEVANGRAYDAGILQLGLSLAAIHTTSELVSGIIADLCSHPEWFGPLREEMASMIKAHGWTKKALHEMKLTDSMMKESQRHHCGDIGSMHRVATQPIKLSNGSTIPKNTSIMVALNKMKIISSNNNNINNINSSDPAYNPRRFLDLRKQPGQTTKWQFVTTSADHLAFGHGRHSCPGRFFAANEIKVILTYLLLRFEWRFMAEIPRSDINHASGVGTNPNAKAFIRVRDQDVLI</sequence>
<keyword evidence="10 13" id="KW-0503">Monooxygenase</keyword>
<reference evidence="16" key="1">
    <citation type="journal article" date="2017" name="Genome Biol.">
        <title>Comparative genomics reveals high biological diversity and specific adaptations in the industrially and medically important fungal genus Aspergillus.</title>
        <authorList>
            <person name="de Vries R.P."/>
            <person name="Riley R."/>
            <person name="Wiebenga A."/>
            <person name="Aguilar-Osorio G."/>
            <person name="Amillis S."/>
            <person name="Uchima C.A."/>
            <person name="Anderluh G."/>
            <person name="Asadollahi M."/>
            <person name="Askin M."/>
            <person name="Barry K."/>
            <person name="Battaglia E."/>
            <person name="Bayram O."/>
            <person name="Benocci T."/>
            <person name="Braus-Stromeyer S.A."/>
            <person name="Caldana C."/>
            <person name="Canovas D."/>
            <person name="Cerqueira G.C."/>
            <person name="Chen F."/>
            <person name="Chen W."/>
            <person name="Choi C."/>
            <person name="Clum A."/>
            <person name="Dos Santos R.A."/>
            <person name="Damasio A.R."/>
            <person name="Diallinas G."/>
            <person name="Emri T."/>
            <person name="Fekete E."/>
            <person name="Flipphi M."/>
            <person name="Freyberg S."/>
            <person name="Gallo A."/>
            <person name="Gournas C."/>
            <person name="Habgood R."/>
            <person name="Hainaut M."/>
            <person name="Harispe M.L."/>
            <person name="Henrissat B."/>
            <person name="Hilden K.S."/>
            <person name="Hope R."/>
            <person name="Hossain A."/>
            <person name="Karabika E."/>
            <person name="Karaffa L."/>
            <person name="Karanyi Z."/>
            <person name="Krasevec N."/>
            <person name="Kuo A."/>
            <person name="Kusch H."/>
            <person name="LaButti K."/>
            <person name="Lagendijk E.L."/>
            <person name="Lapidus A."/>
            <person name="Levasseur A."/>
            <person name="Lindquist E."/>
            <person name="Lipzen A."/>
            <person name="Logrieco A.F."/>
            <person name="MacCabe A."/>
            <person name="Maekelae M.R."/>
            <person name="Malavazi I."/>
            <person name="Melin P."/>
            <person name="Meyer V."/>
            <person name="Mielnichuk N."/>
            <person name="Miskei M."/>
            <person name="Molnar A.P."/>
            <person name="Mule G."/>
            <person name="Ngan C.Y."/>
            <person name="Orejas M."/>
            <person name="Orosz E."/>
            <person name="Ouedraogo J.P."/>
            <person name="Overkamp K.M."/>
            <person name="Park H.-S."/>
            <person name="Perrone G."/>
            <person name="Piumi F."/>
            <person name="Punt P.J."/>
            <person name="Ram A.F."/>
            <person name="Ramon A."/>
            <person name="Rauscher S."/>
            <person name="Record E."/>
            <person name="Riano-Pachon D.M."/>
            <person name="Robert V."/>
            <person name="Roehrig J."/>
            <person name="Ruller R."/>
            <person name="Salamov A."/>
            <person name="Salih N.S."/>
            <person name="Samson R.A."/>
            <person name="Sandor E."/>
            <person name="Sanguinetti M."/>
            <person name="Schuetze T."/>
            <person name="Sepcic K."/>
            <person name="Shelest E."/>
            <person name="Sherlock G."/>
            <person name="Sophianopoulou V."/>
            <person name="Squina F.M."/>
            <person name="Sun H."/>
            <person name="Susca A."/>
            <person name="Todd R.B."/>
            <person name="Tsang A."/>
            <person name="Unkles S.E."/>
            <person name="van de Wiele N."/>
            <person name="van Rossen-Uffink D."/>
            <person name="Oliveira J.V."/>
            <person name="Vesth T.C."/>
            <person name="Visser J."/>
            <person name="Yu J.-H."/>
            <person name="Zhou M."/>
            <person name="Andersen M.R."/>
            <person name="Archer D.B."/>
            <person name="Baker S.E."/>
            <person name="Benoit I."/>
            <person name="Brakhage A.A."/>
            <person name="Braus G.H."/>
            <person name="Fischer R."/>
            <person name="Frisvad J.C."/>
            <person name="Goldman G.H."/>
            <person name="Houbraken J."/>
            <person name="Oakley B."/>
            <person name="Pocsi I."/>
            <person name="Scazzocchio C."/>
            <person name="Seiboth B."/>
            <person name="vanKuyk P.A."/>
            <person name="Wortman J."/>
            <person name="Dyer P.S."/>
            <person name="Grigoriev I.V."/>
        </authorList>
    </citation>
    <scope>NUCLEOTIDE SEQUENCE [LARGE SCALE GENOMIC DNA]</scope>
    <source>
        <strain evidence="16">CBS 583.65</strain>
    </source>
</reference>
<evidence type="ECO:0000256" key="3">
    <source>
        <dbReference type="ARBA" id="ARBA00010617"/>
    </source>
</evidence>
<evidence type="ECO:0000256" key="11">
    <source>
        <dbReference type="ARBA" id="ARBA00023136"/>
    </source>
</evidence>
<dbReference type="PROSITE" id="PS00086">
    <property type="entry name" value="CYTOCHROME_P450"/>
    <property type="match status" value="1"/>
</dbReference>
<evidence type="ECO:0000256" key="6">
    <source>
        <dbReference type="ARBA" id="ARBA00022723"/>
    </source>
</evidence>
<protein>
    <recommendedName>
        <fullName evidence="17">Cytochrome P450 monooxygenase</fullName>
    </recommendedName>
</protein>
<name>A0A1L9PZR9_ASPVE</name>
<accession>A0A1L9PZR9</accession>
<evidence type="ECO:0000256" key="12">
    <source>
        <dbReference type="PIRSR" id="PIRSR602403-1"/>
    </source>
</evidence>
<dbReference type="CDD" id="cd11041">
    <property type="entry name" value="CYP503A1-like"/>
    <property type="match status" value="1"/>
</dbReference>
<keyword evidence="9 12" id="KW-0408">Iron</keyword>
<dbReference type="SUPFAM" id="SSF48264">
    <property type="entry name" value="Cytochrome P450"/>
    <property type="match status" value="1"/>
</dbReference>
<dbReference type="InterPro" id="IPR002403">
    <property type="entry name" value="Cyt_P450_E_grp-IV"/>
</dbReference>
<evidence type="ECO:0000256" key="4">
    <source>
        <dbReference type="ARBA" id="ARBA00022617"/>
    </source>
</evidence>
<evidence type="ECO:0000256" key="14">
    <source>
        <dbReference type="SAM" id="Phobius"/>
    </source>
</evidence>
<proteinExistence type="inferred from homology"/>
<dbReference type="InterPro" id="IPR017972">
    <property type="entry name" value="Cyt_P450_CS"/>
</dbReference>
<comment type="similarity">
    <text evidence="3 13">Belongs to the cytochrome P450 family.</text>
</comment>
<dbReference type="InterPro" id="IPR036396">
    <property type="entry name" value="Cyt_P450_sf"/>
</dbReference>
<comment type="cofactor">
    <cofactor evidence="1 12">
        <name>heme</name>
        <dbReference type="ChEBI" id="CHEBI:30413"/>
    </cofactor>
</comment>
<dbReference type="PANTHER" id="PTHR46206">
    <property type="entry name" value="CYTOCHROME P450"/>
    <property type="match status" value="1"/>
</dbReference>
<dbReference type="GO" id="GO:0016020">
    <property type="term" value="C:membrane"/>
    <property type="evidence" value="ECO:0007669"/>
    <property type="project" value="UniProtKB-SubCell"/>
</dbReference>
<gene>
    <name evidence="15" type="ORF">ASPVEDRAFT_56494</name>
</gene>
<dbReference type="RefSeq" id="XP_040672747.1">
    <property type="nucleotide sequence ID" value="XM_040815222.1"/>
</dbReference>
<evidence type="ECO:0000313" key="16">
    <source>
        <dbReference type="Proteomes" id="UP000184073"/>
    </source>
</evidence>
<dbReference type="STRING" id="1036611.A0A1L9PZR9"/>
<evidence type="ECO:0000256" key="5">
    <source>
        <dbReference type="ARBA" id="ARBA00022692"/>
    </source>
</evidence>
<evidence type="ECO:0000256" key="13">
    <source>
        <dbReference type="RuleBase" id="RU000461"/>
    </source>
</evidence>
<keyword evidence="16" id="KW-1185">Reference proteome</keyword>
<comment type="subcellular location">
    <subcellularLocation>
        <location evidence="2">Membrane</location>
        <topology evidence="2">Single-pass membrane protein</topology>
    </subcellularLocation>
</comment>
<dbReference type="GO" id="GO:0005506">
    <property type="term" value="F:iron ion binding"/>
    <property type="evidence" value="ECO:0007669"/>
    <property type="project" value="InterPro"/>
</dbReference>
<keyword evidence="7 14" id="KW-1133">Transmembrane helix</keyword>
<feature type="binding site" description="axial binding residue" evidence="12">
    <location>
        <position position="463"/>
    </location>
    <ligand>
        <name>heme</name>
        <dbReference type="ChEBI" id="CHEBI:30413"/>
    </ligand>
    <ligandPart>
        <name>Fe</name>
        <dbReference type="ChEBI" id="CHEBI:18248"/>
    </ligandPart>
</feature>
<evidence type="ECO:0000256" key="2">
    <source>
        <dbReference type="ARBA" id="ARBA00004167"/>
    </source>
</evidence>
<dbReference type="GO" id="GO:0019748">
    <property type="term" value="P:secondary metabolic process"/>
    <property type="evidence" value="ECO:0007669"/>
    <property type="project" value="UniProtKB-ARBA"/>
</dbReference>
<dbReference type="Proteomes" id="UP000184073">
    <property type="component" value="Unassembled WGS sequence"/>
</dbReference>
<dbReference type="GO" id="GO:0020037">
    <property type="term" value="F:heme binding"/>
    <property type="evidence" value="ECO:0007669"/>
    <property type="project" value="InterPro"/>
</dbReference>
<dbReference type="GO" id="GO:0004497">
    <property type="term" value="F:monooxygenase activity"/>
    <property type="evidence" value="ECO:0007669"/>
    <property type="project" value="UniProtKB-KW"/>
</dbReference>
<keyword evidence="6 12" id="KW-0479">Metal-binding</keyword>
<dbReference type="EMBL" id="KV878136">
    <property type="protein sequence ID" value="OJJ06985.1"/>
    <property type="molecule type" value="Genomic_DNA"/>
</dbReference>
<dbReference type="VEuPathDB" id="FungiDB:ASPVEDRAFT_56494"/>
<dbReference type="PANTHER" id="PTHR46206:SF2">
    <property type="entry name" value="CYTOCHROME P450 MONOOXYGENASE AUSG-RELATED"/>
    <property type="match status" value="1"/>
</dbReference>
<evidence type="ECO:0000256" key="10">
    <source>
        <dbReference type="ARBA" id="ARBA00023033"/>
    </source>
</evidence>
<dbReference type="AlphaFoldDB" id="A0A1L9PZR9"/>
<dbReference type="Pfam" id="PF00067">
    <property type="entry name" value="p450"/>
    <property type="match status" value="1"/>
</dbReference>
<keyword evidence="11 14" id="KW-0472">Membrane</keyword>
<evidence type="ECO:0000313" key="15">
    <source>
        <dbReference type="EMBL" id="OJJ06985.1"/>
    </source>
</evidence>
<keyword evidence="8 13" id="KW-0560">Oxidoreductase</keyword>
<keyword evidence="5 14" id="KW-0812">Transmembrane</keyword>
<keyword evidence="4 12" id="KW-0349">Heme</keyword>
<evidence type="ECO:0000256" key="1">
    <source>
        <dbReference type="ARBA" id="ARBA00001971"/>
    </source>
</evidence>